<accession>S0G6B6</accession>
<name>S0G6B6_9BACT</name>
<evidence type="ECO:0000313" key="3">
    <source>
        <dbReference type="EMBL" id="EMS79971.1"/>
    </source>
</evidence>
<gene>
    <name evidence="3" type="ORF">Dpo_3c01130</name>
</gene>
<evidence type="ECO:0000256" key="2">
    <source>
        <dbReference type="SAM" id="SignalP"/>
    </source>
</evidence>
<keyword evidence="4" id="KW-1185">Reference proteome</keyword>
<feature type="chain" id="PRO_5004497571" evidence="2">
    <location>
        <begin position="24"/>
        <end position="115"/>
    </location>
</feature>
<feature type="signal peptide" evidence="2">
    <location>
        <begin position="1"/>
        <end position="23"/>
    </location>
</feature>
<dbReference type="Proteomes" id="UP000014216">
    <property type="component" value="Unassembled WGS sequence"/>
</dbReference>
<feature type="compositionally biased region" description="Basic and acidic residues" evidence="1">
    <location>
        <begin position="43"/>
        <end position="109"/>
    </location>
</feature>
<protein>
    <submittedName>
        <fullName evidence="3">Uncharacterized protein</fullName>
    </submittedName>
</protein>
<dbReference type="AlphaFoldDB" id="S0G6B6"/>
<sequence>MKKTIMFIILGVAAIGFSMNAYAMMGGGRTQSGQTQHMYDSSQRNHGDQEYRNNGKESYRFDHGAHMDSDGRYRQEHFMDDDSFYHNDSHPIDHGDNGYDGRNTQDMHDNGPQGH</sequence>
<dbReference type="RefSeq" id="WP_006965299.1">
    <property type="nucleotide sequence ID" value="NZ_APJX01000003.1"/>
</dbReference>
<evidence type="ECO:0000256" key="1">
    <source>
        <dbReference type="SAM" id="MobiDB-lite"/>
    </source>
</evidence>
<comment type="caution">
    <text evidence="3">The sequence shown here is derived from an EMBL/GenBank/DDBJ whole genome shotgun (WGS) entry which is preliminary data.</text>
</comment>
<organism evidence="3 4">
    <name type="scientific">Desulfotignum phosphitoxidans DSM 13687</name>
    <dbReference type="NCBI Taxonomy" id="1286635"/>
    <lineage>
        <taxon>Bacteria</taxon>
        <taxon>Pseudomonadati</taxon>
        <taxon>Thermodesulfobacteriota</taxon>
        <taxon>Desulfobacteria</taxon>
        <taxon>Desulfobacterales</taxon>
        <taxon>Desulfobacteraceae</taxon>
        <taxon>Desulfotignum</taxon>
    </lineage>
</organism>
<feature type="compositionally biased region" description="Polar residues" evidence="1">
    <location>
        <begin position="31"/>
        <end position="42"/>
    </location>
</feature>
<dbReference type="EMBL" id="APJX01000003">
    <property type="protein sequence ID" value="EMS79971.1"/>
    <property type="molecule type" value="Genomic_DNA"/>
</dbReference>
<proteinExistence type="predicted"/>
<evidence type="ECO:0000313" key="4">
    <source>
        <dbReference type="Proteomes" id="UP000014216"/>
    </source>
</evidence>
<keyword evidence="2" id="KW-0732">Signal</keyword>
<feature type="region of interest" description="Disordered" evidence="1">
    <location>
        <begin position="25"/>
        <end position="115"/>
    </location>
</feature>
<reference evidence="3 4" key="1">
    <citation type="journal article" date="2013" name="Genome Announc.">
        <title>Draft Genome Sequence of Desulfotignum phosphitoxidans DSM 13687 Strain FiPS-3.</title>
        <authorList>
            <person name="Poehlein A."/>
            <person name="Daniel R."/>
            <person name="Simeonova D.D."/>
        </authorList>
    </citation>
    <scope>NUCLEOTIDE SEQUENCE [LARGE SCALE GENOMIC DNA]</scope>
    <source>
        <strain evidence="3 4">DSM 13687</strain>
    </source>
</reference>